<feature type="transmembrane region" description="Helical" evidence="1">
    <location>
        <begin position="82"/>
        <end position="104"/>
    </location>
</feature>
<comment type="caution">
    <text evidence="4">The sequence shown here is derived from an EMBL/GenBank/DDBJ whole genome shotgun (WGS) entry which is preliminary data.</text>
</comment>
<protein>
    <submittedName>
        <fullName evidence="4">Transcriptional regulator</fullName>
    </submittedName>
</protein>
<evidence type="ECO:0000256" key="1">
    <source>
        <dbReference type="SAM" id="Phobius"/>
    </source>
</evidence>
<reference evidence="5" key="1">
    <citation type="journal article" date="2019" name="Int. J. Syst. Evol. Microbiol.">
        <title>The Global Catalogue of Microorganisms (GCM) 10K type strain sequencing project: providing services to taxonomists for standard genome sequencing and annotation.</title>
        <authorList>
            <consortium name="The Broad Institute Genomics Platform"/>
            <consortium name="The Broad Institute Genome Sequencing Center for Infectious Disease"/>
            <person name="Wu L."/>
            <person name="Ma J."/>
        </authorList>
    </citation>
    <scope>NUCLEOTIDE SEQUENCE [LARGE SCALE GENOMIC DNA]</scope>
    <source>
        <strain evidence="5">CGMCC 1.15439</strain>
    </source>
</reference>
<dbReference type="RefSeq" id="WP_188793409.1">
    <property type="nucleotide sequence ID" value="NZ_BMJA01000001.1"/>
</dbReference>
<gene>
    <name evidence="4" type="ORF">GCM10010981_12730</name>
</gene>
<dbReference type="InterPro" id="IPR006860">
    <property type="entry name" value="FecR"/>
</dbReference>
<sequence length="331" mass="36042">MASQPQDQTMQVAAEWWARLREPGAGDDVAEQWLAWTSEDERHLQAFEQVSALAEQLGTLDQVSRQSLAKEFVRPVSAQRRWLPLAAAASIAAVMLGGAVYIGWTQHAAGITAQVYQSGIAQNRDFTLPDGTKVALGADSTLSVKYGSGERDVEVRNGEAYFEVVHDSRRPFVVMVGDVTVRDIGTAFDVRRTGERVMVAVTQGRVAIADRHANAGQHNSLEATAGQRVSYDPDASSMTVDIVTPAQATAWRSNRLEFIDEPLGVVVANLNRYAGKPLHVADPNLNALIYTGTIRTDAIDSWIEALPQVFPLQVSREAGGVVLSDARHVQR</sequence>
<evidence type="ECO:0000313" key="5">
    <source>
        <dbReference type="Proteomes" id="UP000620046"/>
    </source>
</evidence>
<keyword evidence="1" id="KW-0812">Transmembrane</keyword>
<dbReference type="Pfam" id="PF16220">
    <property type="entry name" value="DUF4880"/>
    <property type="match status" value="1"/>
</dbReference>
<dbReference type="EMBL" id="BMJA01000001">
    <property type="protein sequence ID" value="GGA25598.1"/>
    <property type="molecule type" value="Genomic_DNA"/>
</dbReference>
<dbReference type="PANTHER" id="PTHR30273:SF2">
    <property type="entry name" value="PROTEIN FECR"/>
    <property type="match status" value="1"/>
</dbReference>
<evidence type="ECO:0000259" key="2">
    <source>
        <dbReference type="Pfam" id="PF04773"/>
    </source>
</evidence>
<name>A0ABQ1FQQ6_9GAMM</name>
<dbReference type="Pfam" id="PF04773">
    <property type="entry name" value="FecR"/>
    <property type="match status" value="1"/>
</dbReference>
<dbReference type="Gene3D" id="2.60.120.1440">
    <property type="match status" value="1"/>
</dbReference>
<keyword evidence="5" id="KW-1185">Reference proteome</keyword>
<accession>A0ABQ1FQQ6</accession>
<dbReference type="InterPro" id="IPR032623">
    <property type="entry name" value="FecR_N"/>
</dbReference>
<dbReference type="InterPro" id="IPR012373">
    <property type="entry name" value="Ferrdict_sens_TM"/>
</dbReference>
<proteinExistence type="predicted"/>
<feature type="domain" description="FecR protein" evidence="2">
    <location>
        <begin position="116"/>
        <end position="206"/>
    </location>
</feature>
<dbReference type="Proteomes" id="UP000620046">
    <property type="component" value="Unassembled WGS sequence"/>
</dbReference>
<evidence type="ECO:0000313" key="4">
    <source>
        <dbReference type="EMBL" id="GGA25598.1"/>
    </source>
</evidence>
<organism evidence="4 5">
    <name type="scientific">Dyella nitratireducens</name>
    <dbReference type="NCBI Taxonomy" id="1849580"/>
    <lineage>
        <taxon>Bacteria</taxon>
        <taxon>Pseudomonadati</taxon>
        <taxon>Pseudomonadota</taxon>
        <taxon>Gammaproteobacteria</taxon>
        <taxon>Lysobacterales</taxon>
        <taxon>Rhodanobacteraceae</taxon>
        <taxon>Dyella</taxon>
    </lineage>
</organism>
<dbReference type="PIRSF" id="PIRSF018266">
    <property type="entry name" value="FecR"/>
    <property type="match status" value="1"/>
</dbReference>
<dbReference type="PANTHER" id="PTHR30273">
    <property type="entry name" value="PERIPLASMIC SIGNAL SENSOR AND SIGMA FACTOR ACTIVATOR FECR-RELATED"/>
    <property type="match status" value="1"/>
</dbReference>
<feature type="domain" description="FecR N-terminal" evidence="3">
    <location>
        <begin position="13"/>
        <end position="53"/>
    </location>
</feature>
<keyword evidence="1" id="KW-1133">Transmembrane helix</keyword>
<evidence type="ECO:0000259" key="3">
    <source>
        <dbReference type="Pfam" id="PF16220"/>
    </source>
</evidence>
<keyword evidence="1" id="KW-0472">Membrane</keyword>
<dbReference type="Gene3D" id="3.55.50.30">
    <property type="match status" value="1"/>
</dbReference>